<protein>
    <submittedName>
        <fullName evidence="2">Uncharacterized protein</fullName>
    </submittedName>
</protein>
<feature type="region of interest" description="Disordered" evidence="1">
    <location>
        <begin position="1"/>
        <end position="45"/>
    </location>
</feature>
<comment type="caution">
    <text evidence="2">The sequence shown here is derived from an EMBL/GenBank/DDBJ whole genome shotgun (WGS) entry which is preliminary data.</text>
</comment>
<dbReference type="EMBL" id="VSWC01000015">
    <property type="protein sequence ID" value="KAA1113289.1"/>
    <property type="molecule type" value="Genomic_DNA"/>
</dbReference>
<sequence length="73" mass="8000">MIVIGSLELGQDPPISPGPSDPTQNGRRQSQPVPTNPTPFQRPRVVRKQPDYPWIAVEGSELDLDRPISLGTV</sequence>
<gene>
    <name evidence="2" type="ORF">PGT21_027305</name>
</gene>
<dbReference type="Proteomes" id="UP000324748">
    <property type="component" value="Unassembled WGS sequence"/>
</dbReference>
<evidence type="ECO:0000313" key="2">
    <source>
        <dbReference type="EMBL" id="KAA1113289.1"/>
    </source>
</evidence>
<evidence type="ECO:0000256" key="1">
    <source>
        <dbReference type="SAM" id="MobiDB-lite"/>
    </source>
</evidence>
<dbReference type="AlphaFoldDB" id="A0A5B0QJL0"/>
<evidence type="ECO:0000313" key="3">
    <source>
        <dbReference type="Proteomes" id="UP000324748"/>
    </source>
</evidence>
<feature type="compositionally biased region" description="Polar residues" evidence="1">
    <location>
        <begin position="21"/>
        <end position="33"/>
    </location>
</feature>
<name>A0A5B0QJL0_PUCGR</name>
<organism evidence="2 3">
    <name type="scientific">Puccinia graminis f. sp. tritici</name>
    <dbReference type="NCBI Taxonomy" id="56615"/>
    <lineage>
        <taxon>Eukaryota</taxon>
        <taxon>Fungi</taxon>
        <taxon>Dikarya</taxon>
        <taxon>Basidiomycota</taxon>
        <taxon>Pucciniomycotina</taxon>
        <taxon>Pucciniomycetes</taxon>
        <taxon>Pucciniales</taxon>
        <taxon>Pucciniaceae</taxon>
        <taxon>Puccinia</taxon>
    </lineage>
</organism>
<proteinExistence type="predicted"/>
<keyword evidence="3" id="KW-1185">Reference proteome</keyword>
<accession>A0A5B0QJL0</accession>
<reference evidence="2 3" key="1">
    <citation type="submission" date="2019-05" db="EMBL/GenBank/DDBJ databases">
        <title>Emergence of the Ug99 lineage of the wheat stem rust pathogen through somatic hybridization.</title>
        <authorList>
            <person name="Li F."/>
            <person name="Upadhyaya N.M."/>
            <person name="Sperschneider J."/>
            <person name="Matny O."/>
            <person name="Nguyen-Phuc H."/>
            <person name="Mago R."/>
            <person name="Raley C."/>
            <person name="Miller M.E."/>
            <person name="Silverstein K.A.T."/>
            <person name="Henningsen E."/>
            <person name="Hirsch C.D."/>
            <person name="Visser B."/>
            <person name="Pretorius Z.A."/>
            <person name="Steffenson B.J."/>
            <person name="Schwessinger B."/>
            <person name="Dodds P.N."/>
            <person name="Figueroa M."/>
        </authorList>
    </citation>
    <scope>NUCLEOTIDE SEQUENCE [LARGE SCALE GENOMIC DNA]</scope>
    <source>
        <strain evidence="2">21-0</strain>
    </source>
</reference>